<dbReference type="Proteomes" id="UP001595886">
    <property type="component" value="Unassembled WGS sequence"/>
</dbReference>
<proteinExistence type="predicted"/>
<keyword evidence="3" id="KW-1185">Reference proteome</keyword>
<protein>
    <recommendedName>
        <fullName evidence="4">Collagen-like protein</fullName>
    </recommendedName>
</protein>
<gene>
    <name evidence="2" type="ORF">ACFO6Q_19370</name>
</gene>
<dbReference type="EMBL" id="JBHSHD010000017">
    <property type="protein sequence ID" value="MFC4822488.1"/>
    <property type="molecule type" value="Genomic_DNA"/>
</dbReference>
<evidence type="ECO:0000313" key="2">
    <source>
        <dbReference type="EMBL" id="MFC4822488.1"/>
    </source>
</evidence>
<reference evidence="3" key="1">
    <citation type="journal article" date="2019" name="Int. J. Syst. Evol. Microbiol.">
        <title>The Global Catalogue of Microorganisms (GCM) 10K type strain sequencing project: providing services to taxonomists for standard genome sequencing and annotation.</title>
        <authorList>
            <consortium name="The Broad Institute Genomics Platform"/>
            <consortium name="The Broad Institute Genome Sequencing Center for Infectious Disease"/>
            <person name="Wu L."/>
            <person name="Ma J."/>
        </authorList>
    </citation>
    <scope>NUCLEOTIDE SEQUENCE [LARGE SCALE GENOMIC DNA]</scope>
    <source>
        <strain evidence="3">CCUG 30340</strain>
    </source>
</reference>
<dbReference type="PANTHER" id="PTHR24023:SF1095">
    <property type="entry name" value="EGF-LIKE DOMAIN-CONTAINING PROTEIN"/>
    <property type="match status" value="1"/>
</dbReference>
<comment type="caution">
    <text evidence="2">The sequence shown here is derived from an EMBL/GenBank/DDBJ whole genome shotgun (WGS) entry which is preliminary data.</text>
</comment>
<dbReference type="SUPFAM" id="SSF141086">
    <property type="entry name" value="Agglutinin HPA-like"/>
    <property type="match status" value="1"/>
</dbReference>
<evidence type="ECO:0000313" key="3">
    <source>
        <dbReference type="Proteomes" id="UP001595886"/>
    </source>
</evidence>
<dbReference type="RefSeq" id="WP_380022811.1">
    <property type="nucleotide sequence ID" value="NZ_JBHSHD010000017.1"/>
</dbReference>
<evidence type="ECO:0000256" key="1">
    <source>
        <dbReference type="SAM" id="MobiDB-lite"/>
    </source>
</evidence>
<feature type="region of interest" description="Disordered" evidence="1">
    <location>
        <begin position="89"/>
        <end position="257"/>
    </location>
</feature>
<dbReference type="PANTHER" id="PTHR24023">
    <property type="entry name" value="COLLAGEN ALPHA"/>
    <property type="match status" value="1"/>
</dbReference>
<dbReference type="InterPro" id="IPR037221">
    <property type="entry name" value="H-type_lectin_dom_sf"/>
</dbReference>
<feature type="compositionally biased region" description="Low complexity" evidence="1">
    <location>
        <begin position="218"/>
        <end position="257"/>
    </location>
</feature>
<feature type="compositionally biased region" description="Low complexity" evidence="1">
    <location>
        <begin position="105"/>
        <end position="194"/>
    </location>
</feature>
<accession>A0ABV9QYM3</accession>
<dbReference type="InterPro" id="IPR050149">
    <property type="entry name" value="Collagen_superfamily"/>
</dbReference>
<sequence>MTSEILRCKPLPIAIAILLLYGGSALAGDVEITPAAGGALSVKDPASAAERFRVEGDGRVYVPGLAATPPGTDGVCYGADGQLTRCQNLGGAVGPTGPAGPTGPTGPAGATGADGLAGPAGTTGPAGATGTQGPAGSIGPPGAAGATGTTGSPGATGPAGPAGATGAAGPQGPAGATGPAGTAGATGAIGAAGPIGPPGPIGPAGPAGPMGDVGLQGPAGPAGAAGTTGSTGPTGTTGATGATGPTGATGVTGATGPTGATGAAAGVTRMAHGCVDAGGSIASPGSGGWSSTCAGNCAAVVVGATNVTYTVTFAGAFGSTPTVQLTALQPEVYPGDGQRYVTTPIVLSRTPTSFTAQFGYTGDALVDRTYPNAFCFTAMN</sequence>
<dbReference type="InterPro" id="IPR008160">
    <property type="entry name" value="Collagen"/>
</dbReference>
<evidence type="ECO:0008006" key="4">
    <source>
        <dbReference type="Google" id="ProtNLM"/>
    </source>
</evidence>
<organism evidence="2 3">
    <name type="scientific">Dokdonella ginsengisoli</name>
    <dbReference type="NCBI Taxonomy" id="363846"/>
    <lineage>
        <taxon>Bacteria</taxon>
        <taxon>Pseudomonadati</taxon>
        <taxon>Pseudomonadota</taxon>
        <taxon>Gammaproteobacteria</taxon>
        <taxon>Lysobacterales</taxon>
        <taxon>Rhodanobacteraceae</taxon>
        <taxon>Dokdonella</taxon>
    </lineage>
</organism>
<name>A0ABV9QYM3_9GAMM</name>
<dbReference type="Pfam" id="PF01391">
    <property type="entry name" value="Collagen"/>
    <property type="match status" value="2"/>
</dbReference>